<comment type="caution">
    <text evidence="1">The sequence shown here is derived from an EMBL/GenBank/DDBJ whole genome shotgun (WGS) entry which is preliminary data.</text>
</comment>
<name>A0ABV9LY55_9ALTE</name>
<accession>A0ABV9LY55</accession>
<dbReference type="InterPro" id="IPR011990">
    <property type="entry name" value="TPR-like_helical_dom_sf"/>
</dbReference>
<dbReference type="Gene3D" id="1.25.40.10">
    <property type="entry name" value="Tetratricopeptide repeat domain"/>
    <property type="match status" value="1"/>
</dbReference>
<gene>
    <name evidence="1" type="ORF">ACFO4O_15215</name>
</gene>
<dbReference type="EMBL" id="JBHSGU010000014">
    <property type="protein sequence ID" value="MFC4701511.1"/>
    <property type="molecule type" value="Genomic_DNA"/>
</dbReference>
<proteinExistence type="predicted"/>
<organism evidence="1 2">
    <name type="scientific">Glaciecola siphonariae</name>
    <dbReference type="NCBI Taxonomy" id="521012"/>
    <lineage>
        <taxon>Bacteria</taxon>
        <taxon>Pseudomonadati</taxon>
        <taxon>Pseudomonadota</taxon>
        <taxon>Gammaproteobacteria</taxon>
        <taxon>Alteromonadales</taxon>
        <taxon>Alteromonadaceae</taxon>
        <taxon>Glaciecola</taxon>
    </lineage>
</organism>
<dbReference type="RefSeq" id="WP_382410061.1">
    <property type="nucleotide sequence ID" value="NZ_JBHSGU010000014.1"/>
</dbReference>
<keyword evidence="2" id="KW-1185">Reference proteome</keyword>
<reference evidence="2" key="1">
    <citation type="journal article" date="2019" name="Int. J. Syst. Evol. Microbiol.">
        <title>The Global Catalogue of Microorganisms (GCM) 10K type strain sequencing project: providing services to taxonomists for standard genome sequencing and annotation.</title>
        <authorList>
            <consortium name="The Broad Institute Genomics Platform"/>
            <consortium name="The Broad Institute Genome Sequencing Center for Infectious Disease"/>
            <person name="Wu L."/>
            <person name="Ma J."/>
        </authorList>
    </citation>
    <scope>NUCLEOTIDE SEQUENCE [LARGE SCALE GENOMIC DNA]</scope>
    <source>
        <strain evidence="2">KACC 12507</strain>
    </source>
</reference>
<sequence length="201" mass="23073">MDFIKKRLTDDEEEKMFQSGSKLIMSGRYDDAISLFKELVNYGCEHYTYLIAMGYEAKEGSNNLKSALNYYQRAARLEGKYNLDVGRILLKIHVDGKDLANAIHHFKKAMYKQSEMGAQFGLGLAYLQDSPQKNMELAQKHLKAAFNLGHLMAKRKFYGLKLKEGYLHLLPSFVRSIYDVSHELSLNPQSPKVLIRLDINT</sequence>
<protein>
    <submittedName>
        <fullName evidence="1">Tetratricopeptide repeat protein</fullName>
    </submittedName>
</protein>
<dbReference type="SUPFAM" id="SSF81901">
    <property type="entry name" value="HCP-like"/>
    <property type="match status" value="1"/>
</dbReference>
<evidence type="ECO:0000313" key="2">
    <source>
        <dbReference type="Proteomes" id="UP001595897"/>
    </source>
</evidence>
<dbReference type="Proteomes" id="UP001595897">
    <property type="component" value="Unassembled WGS sequence"/>
</dbReference>
<evidence type="ECO:0000313" key="1">
    <source>
        <dbReference type="EMBL" id="MFC4701511.1"/>
    </source>
</evidence>